<evidence type="ECO:0000256" key="1">
    <source>
        <dbReference type="ARBA" id="ARBA00005417"/>
    </source>
</evidence>
<dbReference type="InterPro" id="IPR017871">
    <property type="entry name" value="ABC_transporter-like_CS"/>
</dbReference>
<dbReference type="Gene3D" id="3.40.50.300">
    <property type="entry name" value="P-loop containing nucleotide triphosphate hydrolases"/>
    <property type="match status" value="1"/>
</dbReference>
<dbReference type="HOGENOM" id="CLU_000604_1_2_9"/>
<reference evidence="6 7" key="1">
    <citation type="submission" date="2010-08" db="EMBL/GenBank/DDBJ databases">
        <authorList>
            <person name="Weinstock G."/>
            <person name="Sodergren E."/>
            <person name="Clifton S."/>
            <person name="Fulton L."/>
            <person name="Fulton B."/>
            <person name="Courtney L."/>
            <person name="Fronick C."/>
            <person name="Harrison M."/>
            <person name="Strong C."/>
            <person name="Farmer C."/>
            <person name="Delahaunty K."/>
            <person name="Markovic C."/>
            <person name="Hall O."/>
            <person name="Minx P."/>
            <person name="Tomlinson C."/>
            <person name="Mitreva M."/>
            <person name="Hou S."/>
            <person name="Chen J."/>
            <person name="Wollam A."/>
            <person name="Pepin K.H."/>
            <person name="Johnson M."/>
            <person name="Bhonagiri V."/>
            <person name="Zhang X."/>
            <person name="Suruliraj S."/>
            <person name="Warren W."/>
            <person name="Chinwalla A."/>
            <person name="Mardis E.R."/>
            <person name="Wilson R.K."/>
        </authorList>
    </citation>
    <scope>NUCLEOTIDE SEQUENCE [LARGE SCALE GENOMIC DNA]</scope>
    <source>
        <strain evidence="6 7">F0204</strain>
    </source>
</reference>
<organism evidence="6 7">
    <name type="scientific">Solobacterium moorei F0204</name>
    <dbReference type="NCBI Taxonomy" id="706433"/>
    <lineage>
        <taxon>Bacteria</taxon>
        <taxon>Bacillati</taxon>
        <taxon>Bacillota</taxon>
        <taxon>Erysipelotrichia</taxon>
        <taxon>Erysipelotrichales</taxon>
        <taxon>Erysipelotrichaceae</taxon>
        <taxon>Solobacterium</taxon>
    </lineage>
</organism>
<dbReference type="SMART" id="SM00382">
    <property type="entry name" value="AAA"/>
    <property type="match status" value="1"/>
</dbReference>
<dbReference type="Proteomes" id="UP000004097">
    <property type="component" value="Unassembled WGS sequence"/>
</dbReference>
<dbReference type="GO" id="GO:0005524">
    <property type="term" value="F:ATP binding"/>
    <property type="evidence" value="ECO:0007669"/>
    <property type="project" value="UniProtKB-KW"/>
</dbReference>
<dbReference type="PANTHER" id="PTHR42711">
    <property type="entry name" value="ABC TRANSPORTER ATP-BINDING PROTEIN"/>
    <property type="match status" value="1"/>
</dbReference>
<dbReference type="Pfam" id="PF00005">
    <property type="entry name" value="ABC_tran"/>
    <property type="match status" value="1"/>
</dbReference>
<dbReference type="eggNOG" id="COG1131">
    <property type="taxonomic scope" value="Bacteria"/>
</dbReference>
<dbReference type="InterPro" id="IPR050763">
    <property type="entry name" value="ABC_transporter_ATP-binding"/>
</dbReference>
<dbReference type="InterPro" id="IPR027417">
    <property type="entry name" value="P-loop_NTPase"/>
</dbReference>
<evidence type="ECO:0000256" key="2">
    <source>
        <dbReference type="ARBA" id="ARBA00022448"/>
    </source>
</evidence>
<gene>
    <name evidence="6" type="ORF">HMPREF9430_01113</name>
</gene>
<dbReference type="InterPro" id="IPR003593">
    <property type="entry name" value="AAA+_ATPase"/>
</dbReference>
<sequence length="320" mass="37298">MVIRCFQKEKDLGGVITMNAITVKNLTKKYDKTTAVDHISFEVKEGEFFAFLGENGAGKSTTINMLCTIFNKTEGDVQIFDYILGKDDDKIRENIGIVFQNSVLDGKLTVKENLLTRASYYGISKQEIMERLNPLMHAFELESIWNRNYEKLSGGQRRRVDIIRALLHDPKILFLDEPTTGLDPMSRKVVWEYIDYLRKEKHMTIFLTTHYMEEVRDADRVVILDKGHIVANDTPACLKNKYTNTKLIWYTEQNRENEKLISDFANRYEVDHYIVKLESHKEFNLTEFLYHNRHQITDYEIAKGSMDDVFLNLTGRKLGA</sequence>
<comment type="caution">
    <text evidence="6">The sequence shown here is derived from an EMBL/GenBank/DDBJ whole genome shotgun (WGS) entry which is preliminary data.</text>
</comment>
<evidence type="ECO:0000313" key="6">
    <source>
        <dbReference type="EMBL" id="EFW24331.1"/>
    </source>
</evidence>
<proteinExistence type="inferred from homology"/>
<dbReference type="PROSITE" id="PS00211">
    <property type="entry name" value="ABC_TRANSPORTER_1"/>
    <property type="match status" value="1"/>
</dbReference>
<dbReference type="InterPro" id="IPR003439">
    <property type="entry name" value="ABC_transporter-like_ATP-bd"/>
</dbReference>
<feature type="domain" description="ABC transporter" evidence="5">
    <location>
        <begin position="21"/>
        <end position="251"/>
    </location>
</feature>
<dbReference type="AlphaFoldDB" id="E7MNJ3"/>
<evidence type="ECO:0000259" key="5">
    <source>
        <dbReference type="PROSITE" id="PS50893"/>
    </source>
</evidence>
<protein>
    <submittedName>
        <fullName evidence="6">ABC transporter, ATP-binding protein</fullName>
    </submittedName>
</protein>
<keyword evidence="2" id="KW-0813">Transport</keyword>
<evidence type="ECO:0000256" key="4">
    <source>
        <dbReference type="ARBA" id="ARBA00022840"/>
    </source>
</evidence>
<accession>E7MNJ3</accession>
<dbReference type="PROSITE" id="PS50893">
    <property type="entry name" value="ABC_TRANSPORTER_2"/>
    <property type="match status" value="1"/>
</dbReference>
<keyword evidence="4 6" id="KW-0067">ATP-binding</keyword>
<keyword evidence="3" id="KW-0547">Nucleotide-binding</keyword>
<dbReference type="GO" id="GO:0016887">
    <property type="term" value="F:ATP hydrolysis activity"/>
    <property type="evidence" value="ECO:0007669"/>
    <property type="project" value="InterPro"/>
</dbReference>
<dbReference type="PANTHER" id="PTHR42711:SF5">
    <property type="entry name" value="ABC TRANSPORTER ATP-BINDING PROTEIN NATA"/>
    <property type="match status" value="1"/>
</dbReference>
<keyword evidence="7" id="KW-1185">Reference proteome</keyword>
<name>E7MNJ3_9FIRM</name>
<dbReference type="SUPFAM" id="SSF52540">
    <property type="entry name" value="P-loop containing nucleoside triphosphate hydrolases"/>
    <property type="match status" value="1"/>
</dbReference>
<evidence type="ECO:0000256" key="3">
    <source>
        <dbReference type="ARBA" id="ARBA00022741"/>
    </source>
</evidence>
<dbReference type="STRING" id="706433.HMPREF9430_01113"/>
<evidence type="ECO:0000313" key="7">
    <source>
        <dbReference type="Proteomes" id="UP000004097"/>
    </source>
</evidence>
<comment type="similarity">
    <text evidence="1">Belongs to the ABC transporter superfamily.</text>
</comment>
<dbReference type="EMBL" id="AECQ01000025">
    <property type="protein sequence ID" value="EFW24331.1"/>
    <property type="molecule type" value="Genomic_DNA"/>
</dbReference>